<sequence>MRACFLGEGSAQHNIRMRMEALPHADIEAVVFVLQARSSRCVISGSQSHGVHCRFVHTGQEPTVVVQPS</sequence>
<gene>
    <name evidence="1" type="ORF">Xclt_09495</name>
</gene>
<evidence type="ECO:0000313" key="2">
    <source>
        <dbReference type="Proteomes" id="UP000190210"/>
    </source>
</evidence>
<evidence type="ECO:0000313" key="1">
    <source>
        <dbReference type="EMBL" id="OOW84240.1"/>
    </source>
</evidence>
<protein>
    <submittedName>
        <fullName evidence="1">Uncharacterized protein</fullName>
    </submittedName>
</protein>
<accession>A0AB73P5J7</accession>
<dbReference type="EMBL" id="LOKA01000009">
    <property type="protein sequence ID" value="OOW84240.1"/>
    <property type="molecule type" value="Genomic_DNA"/>
</dbReference>
<dbReference type="Proteomes" id="UP000190210">
    <property type="component" value="Unassembled WGS sequence"/>
</dbReference>
<proteinExistence type="predicted"/>
<dbReference type="AlphaFoldDB" id="A0AB73P5J7"/>
<comment type="caution">
    <text evidence="1">The sequence shown here is derived from an EMBL/GenBank/DDBJ whole genome shotgun (WGS) entry which is preliminary data.</text>
</comment>
<name>A0AB73P5J7_9XANT</name>
<organism evidence="1 2">
    <name type="scientific">Xanthomonas axonopodis pv. clitoriae</name>
    <dbReference type="NCBI Taxonomy" id="487828"/>
    <lineage>
        <taxon>Bacteria</taxon>
        <taxon>Pseudomonadati</taxon>
        <taxon>Pseudomonadota</taxon>
        <taxon>Gammaproteobacteria</taxon>
        <taxon>Lysobacterales</taxon>
        <taxon>Lysobacteraceae</taxon>
        <taxon>Xanthomonas</taxon>
    </lineage>
</organism>
<reference evidence="1 2" key="1">
    <citation type="submission" date="2015-12" db="EMBL/GenBank/DDBJ databases">
        <authorList>
            <person name="Bansal K."/>
            <person name="Midha S."/>
            <person name="Patil P.B."/>
        </authorList>
    </citation>
    <scope>NUCLEOTIDE SEQUENCE [LARGE SCALE GENOMIC DNA]</scope>
    <source>
        <strain evidence="1 2">LMG9045</strain>
    </source>
</reference>